<organism evidence="1">
    <name type="scientific">Lepeophtheirus salmonis</name>
    <name type="common">Salmon louse</name>
    <name type="synonym">Caligus salmonis</name>
    <dbReference type="NCBI Taxonomy" id="72036"/>
    <lineage>
        <taxon>Eukaryota</taxon>
        <taxon>Metazoa</taxon>
        <taxon>Ecdysozoa</taxon>
        <taxon>Arthropoda</taxon>
        <taxon>Crustacea</taxon>
        <taxon>Multicrustacea</taxon>
        <taxon>Hexanauplia</taxon>
        <taxon>Copepoda</taxon>
        <taxon>Siphonostomatoida</taxon>
        <taxon>Caligidae</taxon>
        <taxon>Lepeophtheirus</taxon>
    </lineage>
</organism>
<accession>A0A0K2UVC3</accession>
<proteinExistence type="predicted"/>
<sequence>MYIIRIRLLTDDKETIYDKGSKEYINIIIMRWLEVIAVQSCISVQKIYQVRSLMIVQRADSLKDQSQRLIVPVLRTDTTLL</sequence>
<protein>
    <submittedName>
        <fullName evidence="1">Uncharacterized protein</fullName>
    </submittedName>
</protein>
<reference evidence="1" key="1">
    <citation type="submission" date="2014-05" db="EMBL/GenBank/DDBJ databases">
        <authorList>
            <person name="Chronopoulou M."/>
        </authorList>
    </citation>
    <scope>NUCLEOTIDE SEQUENCE</scope>
    <source>
        <tissue evidence="1">Whole organism</tissue>
    </source>
</reference>
<evidence type="ECO:0000313" key="1">
    <source>
        <dbReference type="EMBL" id="CDW42020.1"/>
    </source>
</evidence>
<name>A0A0K2UVC3_LEPSM</name>
<dbReference type="AlphaFoldDB" id="A0A0K2UVC3"/>
<dbReference type="EMBL" id="HACA01024659">
    <property type="protein sequence ID" value="CDW42020.1"/>
    <property type="molecule type" value="Transcribed_RNA"/>
</dbReference>